<dbReference type="OrthoDB" id="846879at2"/>
<dbReference type="InterPro" id="IPR010870">
    <property type="entry name" value="Porin_O/P"/>
</dbReference>
<protein>
    <recommendedName>
        <fullName evidence="3">Porin</fullName>
    </recommendedName>
</protein>
<dbReference type="EMBL" id="MUGW01000030">
    <property type="protein sequence ID" value="OXA88691.1"/>
    <property type="molecule type" value="Genomic_DNA"/>
</dbReference>
<sequence length="399" mass="45514">MKKCCVYVVLLLFPILVLGQVNQMEKQTNEGGFRTDSVNSLIPMEKQSLLRDVDVIVNSRISYSSKFLDGKQTIANFNADQLRFEIKGKIHEKIYFRFRNRYTSEPIPGNLDNVSRSVDLAFVKIDIAPRTNVSFGKLVADWGGYEFDYNPIDILNYNDIVGNADSFLVGAGITHTLKDDRNSFTFQALNSRTKTFQELYGEAAPPNIESTSYPLAFVGNWRGKFFGGKFETTYSYSFFNEAKHAQMNAVALGNKLKTKKFILYYDFQYSNEGLDRKGLVSGVIREQYKFAAQNALYIDNWLRAEYMVAPKVNVLLTLMSSNHYWKNNPDHDAPSMLTTSYGIIPTIQYLPFKDTNIKFYLGYVGRKYDYTDYAENSFGAKDYTTGLVSFGFIAPLLLL</sequence>
<dbReference type="AlphaFoldDB" id="A0A226H4W7"/>
<keyword evidence="2" id="KW-1185">Reference proteome</keyword>
<evidence type="ECO:0008006" key="3">
    <source>
        <dbReference type="Google" id="ProtNLM"/>
    </source>
</evidence>
<accession>A0A226H4W7</accession>
<dbReference type="RefSeq" id="WP_089050649.1">
    <property type="nucleotide sequence ID" value="NZ_FXTV01000018.1"/>
</dbReference>
<dbReference type="Pfam" id="PF07396">
    <property type="entry name" value="Porin_O_P"/>
    <property type="match status" value="1"/>
</dbReference>
<comment type="caution">
    <text evidence="1">The sequence shown here is derived from an EMBL/GenBank/DDBJ whole genome shotgun (WGS) entry which is preliminary data.</text>
</comment>
<name>A0A226H4W7_9FLAO</name>
<dbReference type="Proteomes" id="UP000198345">
    <property type="component" value="Unassembled WGS sequence"/>
</dbReference>
<organism evidence="1 2">
    <name type="scientific">Flavobacterium hercynium</name>
    <dbReference type="NCBI Taxonomy" id="387094"/>
    <lineage>
        <taxon>Bacteria</taxon>
        <taxon>Pseudomonadati</taxon>
        <taxon>Bacteroidota</taxon>
        <taxon>Flavobacteriia</taxon>
        <taxon>Flavobacteriales</taxon>
        <taxon>Flavobacteriaceae</taxon>
        <taxon>Flavobacterium</taxon>
    </lineage>
</organism>
<proteinExistence type="predicted"/>
<reference evidence="1 2" key="1">
    <citation type="submission" date="2016-11" db="EMBL/GenBank/DDBJ databases">
        <title>Whole genomes of Flavobacteriaceae.</title>
        <authorList>
            <person name="Stine C."/>
            <person name="Li C."/>
            <person name="Tadesse D."/>
        </authorList>
    </citation>
    <scope>NUCLEOTIDE SEQUENCE [LARGE SCALE GENOMIC DNA]</scope>
    <source>
        <strain evidence="1 2">DSM 18292</strain>
    </source>
</reference>
<evidence type="ECO:0000313" key="2">
    <source>
        <dbReference type="Proteomes" id="UP000198345"/>
    </source>
</evidence>
<evidence type="ECO:0000313" key="1">
    <source>
        <dbReference type="EMBL" id="OXA88691.1"/>
    </source>
</evidence>
<gene>
    <name evidence="1" type="ORF">B0A66_14895</name>
</gene>